<keyword evidence="2" id="KW-0378">Hydrolase</keyword>
<dbReference type="Pfam" id="PF20236">
    <property type="entry name" value="DUF6593"/>
    <property type="match status" value="1"/>
</dbReference>
<evidence type="ECO:0000313" key="2">
    <source>
        <dbReference type="EMBL" id="VWP02486.1"/>
    </source>
</evidence>
<accession>A0A5K1K892</accession>
<dbReference type="AlphaFoldDB" id="A0A5K1K892"/>
<feature type="domain" description="DUF6593" evidence="1">
    <location>
        <begin position="19"/>
        <end position="182"/>
    </location>
</feature>
<name>A0A5K1K892_9APHY</name>
<keyword evidence="2" id="KW-0413">Isomerase</keyword>
<gene>
    <name evidence="2" type="primary">G4NB53</name>
</gene>
<dbReference type="InterPro" id="IPR046528">
    <property type="entry name" value="DUF6593"/>
</dbReference>
<evidence type="ECO:0000259" key="1">
    <source>
        <dbReference type="Pfam" id="PF20236"/>
    </source>
</evidence>
<dbReference type="EMBL" id="LR730253">
    <property type="protein sequence ID" value="VWP02486.1"/>
    <property type="molecule type" value="Genomic_DNA"/>
</dbReference>
<protein>
    <submittedName>
        <fullName evidence="2">Glucosamine-6-phosphate isomerase )</fullName>
        <ecNumber evidence="2">3.5.99.6</ecNumber>
    </submittedName>
</protein>
<dbReference type="GO" id="GO:0004342">
    <property type="term" value="F:glucosamine-6-phosphate deaminase activity"/>
    <property type="evidence" value="ECO:0007669"/>
    <property type="project" value="UniProtKB-EC"/>
</dbReference>
<dbReference type="EC" id="3.5.99.6" evidence="2"/>
<proteinExistence type="predicted"/>
<organism evidence="2">
    <name type="scientific">Ganoderma boninense</name>
    <dbReference type="NCBI Taxonomy" id="34458"/>
    <lineage>
        <taxon>Eukaryota</taxon>
        <taxon>Fungi</taxon>
        <taxon>Dikarya</taxon>
        <taxon>Basidiomycota</taxon>
        <taxon>Agaricomycotina</taxon>
        <taxon>Agaricomycetes</taxon>
        <taxon>Polyporales</taxon>
        <taxon>Polyporaceae</taxon>
        <taxon>Ganoderma</taxon>
    </lineage>
</organism>
<sequence>MPPPATKPKPAQKLEFTMNSLRNTTLSTGDDSMYFEIVTRFWHPNLTKINKFDMETRELVTVAEIEGLQSGQARVRFGGDKGQWLTAAEFMKYDSDRVSGGTFQANGGVEYRWKTHHGRFQLVKSDDPEKKAVAEFHPHQRHFFVFRMSKHAFFEVQPIPEIVEAIDKFIVSYLLVERRRRDSRIRVKLERH</sequence>
<reference evidence="2" key="1">
    <citation type="submission" date="2019-10" db="EMBL/GenBank/DDBJ databases">
        <authorList>
            <person name="Nor Muhammad N."/>
        </authorList>
    </citation>
    <scope>NUCLEOTIDE SEQUENCE</scope>
</reference>
<dbReference type="GO" id="GO:0016853">
    <property type="term" value="F:isomerase activity"/>
    <property type="evidence" value="ECO:0007669"/>
    <property type="project" value="UniProtKB-KW"/>
</dbReference>